<dbReference type="EMBL" id="KZ293415">
    <property type="protein sequence ID" value="PBK78314.1"/>
    <property type="molecule type" value="Genomic_DNA"/>
</dbReference>
<sequence length="292" mass="33696">MAAFPPELVEIIVLEIWHSEMPSVVRQSFMKTCPQINRTWKAVYAPIASRDIYIPSLAYIYYLCDIAGRQKSVIYYDLIPRLTRAITCFVDCREYAGESVVKQVYALLMWLPNDVGLKALFPQVPYISFEASWIGGAQVILADFQVTHGPLIHIRYDRFLSQPREDRCTRMDVRVSVADLNPSRGGCWKSVFFELHDAGLCLPRLRLLSQRSVCSGVLYSHQTTYMSEFQGDLKAINWSLWMASKRPHGLRLLAYPRHCWEYRQSQSCLPVCIYGAQYFYTLQASQASLFIY</sequence>
<evidence type="ECO:0000313" key="1">
    <source>
        <dbReference type="EMBL" id="PBK78314.1"/>
    </source>
</evidence>
<reference evidence="2" key="1">
    <citation type="journal article" date="2017" name="Nat. Ecol. Evol.">
        <title>Genome expansion and lineage-specific genetic innovations in the forest pathogenic fungi Armillaria.</title>
        <authorList>
            <person name="Sipos G."/>
            <person name="Prasanna A.N."/>
            <person name="Walter M.C."/>
            <person name="O'Connor E."/>
            <person name="Balint B."/>
            <person name="Krizsan K."/>
            <person name="Kiss B."/>
            <person name="Hess J."/>
            <person name="Varga T."/>
            <person name="Slot J."/>
            <person name="Riley R."/>
            <person name="Boka B."/>
            <person name="Rigling D."/>
            <person name="Barry K."/>
            <person name="Lee J."/>
            <person name="Mihaltcheva S."/>
            <person name="LaButti K."/>
            <person name="Lipzen A."/>
            <person name="Waldron R."/>
            <person name="Moloney N.M."/>
            <person name="Sperisen C."/>
            <person name="Kredics L."/>
            <person name="Vagvoelgyi C."/>
            <person name="Patrignani A."/>
            <person name="Fitzpatrick D."/>
            <person name="Nagy I."/>
            <person name="Doyle S."/>
            <person name="Anderson J.B."/>
            <person name="Grigoriev I.V."/>
            <person name="Gueldener U."/>
            <person name="Muensterkoetter M."/>
            <person name="Nagy L.G."/>
        </authorList>
    </citation>
    <scope>NUCLEOTIDE SEQUENCE [LARGE SCALE GENOMIC DNA]</scope>
    <source>
        <strain evidence="2">28-4</strain>
    </source>
</reference>
<keyword evidence="2" id="KW-1185">Reference proteome</keyword>
<protein>
    <submittedName>
        <fullName evidence="1">Uncharacterized protein</fullName>
    </submittedName>
</protein>
<proteinExistence type="predicted"/>
<gene>
    <name evidence="1" type="ORF">ARMSODRAFT_1077891</name>
</gene>
<dbReference type="Proteomes" id="UP000218334">
    <property type="component" value="Unassembled WGS sequence"/>
</dbReference>
<name>A0A2H3CAG8_9AGAR</name>
<accession>A0A2H3CAG8</accession>
<evidence type="ECO:0000313" key="2">
    <source>
        <dbReference type="Proteomes" id="UP000218334"/>
    </source>
</evidence>
<dbReference type="AlphaFoldDB" id="A0A2H3CAG8"/>
<organism evidence="1 2">
    <name type="scientific">Armillaria solidipes</name>
    <dbReference type="NCBI Taxonomy" id="1076256"/>
    <lineage>
        <taxon>Eukaryota</taxon>
        <taxon>Fungi</taxon>
        <taxon>Dikarya</taxon>
        <taxon>Basidiomycota</taxon>
        <taxon>Agaricomycotina</taxon>
        <taxon>Agaricomycetes</taxon>
        <taxon>Agaricomycetidae</taxon>
        <taxon>Agaricales</taxon>
        <taxon>Marasmiineae</taxon>
        <taxon>Physalacriaceae</taxon>
        <taxon>Armillaria</taxon>
    </lineage>
</organism>